<accession>A0A9P0H2X6</accession>
<organism evidence="1 2">
    <name type="scientific">Nezara viridula</name>
    <name type="common">Southern green stink bug</name>
    <name type="synonym">Cimex viridulus</name>
    <dbReference type="NCBI Taxonomy" id="85310"/>
    <lineage>
        <taxon>Eukaryota</taxon>
        <taxon>Metazoa</taxon>
        <taxon>Ecdysozoa</taxon>
        <taxon>Arthropoda</taxon>
        <taxon>Hexapoda</taxon>
        <taxon>Insecta</taxon>
        <taxon>Pterygota</taxon>
        <taxon>Neoptera</taxon>
        <taxon>Paraneoptera</taxon>
        <taxon>Hemiptera</taxon>
        <taxon>Heteroptera</taxon>
        <taxon>Panheteroptera</taxon>
        <taxon>Pentatomomorpha</taxon>
        <taxon>Pentatomoidea</taxon>
        <taxon>Pentatomidae</taxon>
        <taxon>Pentatominae</taxon>
        <taxon>Nezara</taxon>
    </lineage>
</organism>
<proteinExistence type="predicted"/>
<reference evidence="1" key="1">
    <citation type="submission" date="2022-01" db="EMBL/GenBank/DDBJ databases">
        <authorList>
            <person name="King R."/>
        </authorList>
    </citation>
    <scope>NUCLEOTIDE SEQUENCE</scope>
</reference>
<evidence type="ECO:0000313" key="1">
    <source>
        <dbReference type="EMBL" id="CAH1393301.1"/>
    </source>
</evidence>
<keyword evidence="2" id="KW-1185">Reference proteome</keyword>
<evidence type="ECO:0000313" key="2">
    <source>
        <dbReference type="Proteomes" id="UP001152798"/>
    </source>
</evidence>
<dbReference type="EMBL" id="OV725078">
    <property type="protein sequence ID" value="CAH1393301.1"/>
    <property type="molecule type" value="Genomic_DNA"/>
</dbReference>
<dbReference type="AlphaFoldDB" id="A0A9P0H2X6"/>
<protein>
    <submittedName>
        <fullName evidence="1">Uncharacterized protein</fullName>
    </submittedName>
</protein>
<sequence>MTMSFELHQKNENILDRNGGDIDYHLYYCV</sequence>
<gene>
    <name evidence="1" type="ORF">NEZAVI_LOCUS3998</name>
</gene>
<dbReference type="Proteomes" id="UP001152798">
    <property type="component" value="Chromosome 2"/>
</dbReference>
<name>A0A9P0H2X6_NEZVI</name>